<dbReference type="OrthoDB" id="5854184at2"/>
<protein>
    <recommendedName>
        <fullName evidence="1">diguanylate cyclase</fullName>
        <ecNumber evidence="1">2.7.7.65</ecNumber>
    </recommendedName>
</protein>
<dbReference type="InterPro" id="IPR029787">
    <property type="entry name" value="Nucleotide_cyclase"/>
</dbReference>
<dbReference type="PANTHER" id="PTHR45138">
    <property type="entry name" value="REGULATORY COMPONENTS OF SENSORY TRANSDUCTION SYSTEM"/>
    <property type="match status" value="1"/>
</dbReference>
<evidence type="ECO:0000256" key="1">
    <source>
        <dbReference type="ARBA" id="ARBA00012528"/>
    </source>
</evidence>
<gene>
    <name evidence="3" type="ORF">ELS82_18535</name>
</gene>
<dbReference type="GO" id="GO:0052621">
    <property type="term" value="F:diguanylate cyclase activity"/>
    <property type="evidence" value="ECO:0007669"/>
    <property type="project" value="UniProtKB-EC"/>
</dbReference>
<dbReference type="PANTHER" id="PTHR45138:SF24">
    <property type="entry name" value="DIGUANYLATE CYCLASE DGCC-RELATED"/>
    <property type="match status" value="1"/>
</dbReference>
<evidence type="ECO:0000313" key="4">
    <source>
        <dbReference type="Proteomes" id="UP000297753"/>
    </source>
</evidence>
<name>A0A4Y8WC77_9VIBR</name>
<feature type="domain" description="GGDEF" evidence="2">
    <location>
        <begin position="201"/>
        <end position="333"/>
    </location>
</feature>
<organism evidence="3 4">
    <name type="scientific">Vibrio ouci</name>
    <dbReference type="NCBI Taxonomy" id="2499078"/>
    <lineage>
        <taxon>Bacteria</taxon>
        <taxon>Pseudomonadati</taxon>
        <taxon>Pseudomonadota</taxon>
        <taxon>Gammaproteobacteria</taxon>
        <taxon>Vibrionales</taxon>
        <taxon>Vibrionaceae</taxon>
        <taxon>Vibrio</taxon>
    </lineage>
</organism>
<dbReference type="SUPFAM" id="SSF55073">
    <property type="entry name" value="Nucleotide cyclase"/>
    <property type="match status" value="1"/>
</dbReference>
<dbReference type="InterPro" id="IPR043128">
    <property type="entry name" value="Rev_trsase/Diguanyl_cyclase"/>
</dbReference>
<dbReference type="Gene3D" id="3.30.70.270">
    <property type="match status" value="1"/>
</dbReference>
<comment type="caution">
    <text evidence="3">The sequence shown here is derived from an EMBL/GenBank/DDBJ whole genome shotgun (WGS) entry which is preliminary data.</text>
</comment>
<dbReference type="Proteomes" id="UP000297753">
    <property type="component" value="Unassembled WGS sequence"/>
</dbReference>
<dbReference type="PROSITE" id="PS50887">
    <property type="entry name" value="GGDEF"/>
    <property type="match status" value="1"/>
</dbReference>
<dbReference type="InterPro" id="IPR050469">
    <property type="entry name" value="Diguanylate_Cyclase"/>
</dbReference>
<dbReference type="CDD" id="cd01949">
    <property type="entry name" value="GGDEF"/>
    <property type="match status" value="1"/>
</dbReference>
<dbReference type="GO" id="GO:0043709">
    <property type="term" value="P:cell adhesion involved in single-species biofilm formation"/>
    <property type="evidence" value="ECO:0007669"/>
    <property type="project" value="TreeGrafter"/>
</dbReference>
<sequence>MIQSNGLFEFGQIELNERLIMLSLSSDTHHQWKSKLPYNVEQQLRSEIYPDLLRHFDNNDTISQVIGHFAVHQAMEQYFDILFNQKLDQNYINSISDYALKLANQHITLSLYSIIAFEFKRLILSRYRDYVQCPSAIDILNRRLQLDIMLVIDCLHHKELEDVKRYAALMEVKDSLTDLYTYSTFVDEVDRIVAHCQRTQSSALLVKVNVKELDQINQQHGYLTGNRVLQTFASATQEFIRKSDLLARGEDDNFFLIMPDTCNDEARVICERIIENFERSIDIPATLRFGAVAYDPEQNTPIEQLLCLADEHLDFARDRSKITDQHEFSVYFPNANNVVRLIK</sequence>
<dbReference type="GO" id="GO:1902201">
    <property type="term" value="P:negative regulation of bacterial-type flagellum-dependent cell motility"/>
    <property type="evidence" value="ECO:0007669"/>
    <property type="project" value="TreeGrafter"/>
</dbReference>
<proteinExistence type="predicted"/>
<dbReference type="SMART" id="SM00267">
    <property type="entry name" value="GGDEF"/>
    <property type="match status" value="1"/>
</dbReference>
<dbReference type="AlphaFoldDB" id="A0A4Y8WC77"/>
<accession>A0A4Y8WC77</accession>
<dbReference type="NCBIfam" id="TIGR00254">
    <property type="entry name" value="GGDEF"/>
    <property type="match status" value="1"/>
</dbReference>
<dbReference type="Pfam" id="PF00990">
    <property type="entry name" value="GGDEF"/>
    <property type="match status" value="1"/>
</dbReference>
<reference evidence="3 4" key="1">
    <citation type="submission" date="2019-01" db="EMBL/GenBank/DDBJ databases">
        <title>Vibrio BEI176 sp. nov, a marine bacterium isolated from China: eastern marignal seas.</title>
        <authorList>
            <person name="Li B."/>
        </authorList>
    </citation>
    <scope>NUCLEOTIDE SEQUENCE [LARGE SCALE GENOMIC DNA]</scope>
    <source>
        <strain evidence="3 4">BEI176</strain>
    </source>
</reference>
<dbReference type="InterPro" id="IPR000160">
    <property type="entry name" value="GGDEF_dom"/>
</dbReference>
<evidence type="ECO:0000313" key="3">
    <source>
        <dbReference type="EMBL" id="TFH90165.1"/>
    </source>
</evidence>
<evidence type="ECO:0000259" key="2">
    <source>
        <dbReference type="PROSITE" id="PS50887"/>
    </source>
</evidence>
<dbReference type="EMBL" id="SATR01000034">
    <property type="protein sequence ID" value="TFH90165.1"/>
    <property type="molecule type" value="Genomic_DNA"/>
</dbReference>
<dbReference type="GO" id="GO:0005886">
    <property type="term" value="C:plasma membrane"/>
    <property type="evidence" value="ECO:0007669"/>
    <property type="project" value="TreeGrafter"/>
</dbReference>
<dbReference type="RefSeq" id="WP_134836798.1">
    <property type="nucleotide sequence ID" value="NZ_SATR01000034.1"/>
</dbReference>
<keyword evidence="4" id="KW-1185">Reference proteome</keyword>
<dbReference type="EC" id="2.7.7.65" evidence="1"/>